<comment type="similarity">
    <text evidence="1 2">Belongs to the DegT/DnrJ/EryC1 family.</text>
</comment>
<dbReference type="GO" id="GO:0008483">
    <property type="term" value="F:transaminase activity"/>
    <property type="evidence" value="ECO:0007669"/>
    <property type="project" value="UniProtKB-KW"/>
</dbReference>
<keyword evidence="2" id="KW-0663">Pyridoxal phosphate</keyword>
<evidence type="ECO:0000256" key="1">
    <source>
        <dbReference type="ARBA" id="ARBA00037999"/>
    </source>
</evidence>
<dbReference type="SUPFAM" id="SSF53383">
    <property type="entry name" value="PLP-dependent transferases"/>
    <property type="match status" value="1"/>
</dbReference>
<evidence type="ECO:0000256" key="2">
    <source>
        <dbReference type="RuleBase" id="RU004508"/>
    </source>
</evidence>
<comment type="caution">
    <text evidence="3">The sequence shown here is derived from an EMBL/GenBank/DDBJ whole genome shotgun (WGS) entry which is preliminary data.</text>
</comment>
<name>A0ABW5LXM8_9FLAO</name>
<evidence type="ECO:0000313" key="3">
    <source>
        <dbReference type="EMBL" id="MFD2568087.1"/>
    </source>
</evidence>
<dbReference type="Gene3D" id="3.90.1150.10">
    <property type="entry name" value="Aspartate Aminotransferase, domain 1"/>
    <property type="match status" value="1"/>
</dbReference>
<dbReference type="InterPro" id="IPR000653">
    <property type="entry name" value="DegT/StrS_aminotransferase"/>
</dbReference>
<proteinExistence type="inferred from homology"/>
<gene>
    <name evidence="3" type="ORF">ACFSRZ_11930</name>
</gene>
<organism evidence="3 4">
    <name type="scientific">Pseudotenacibaculum haliotis</name>
    <dbReference type="NCBI Taxonomy" id="1862138"/>
    <lineage>
        <taxon>Bacteria</taxon>
        <taxon>Pseudomonadati</taxon>
        <taxon>Bacteroidota</taxon>
        <taxon>Flavobacteriia</taxon>
        <taxon>Flavobacteriales</taxon>
        <taxon>Flavobacteriaceae</taxon>
        <taxon>Pseudotenacibaculum</taxon>
    </lineage>
</organism>
<dbReference type="EMBL" id="JBHULH010000008">
    <property type="protein sequence ID" value="MFD2568087.1"/>
    <property type="molecule type" value="Genomic_DNA"/>
</dbReference>
<dbReference type="Proteomes" id="UP001597508">
    <property type="component" value="Unassembled WGS sequence"/>
</dbReference>
<dbReference type="PANTHER" id="PTHR30244">
    <property type="entry name" value="TRANSAMINASE"/>
    <property type="match status" value="1"/>
</dbReference>
<dbReference type="InterPro" id="IPR015421">
    <property type="entry name" value="PyrdxlP-dep_Trfase_major"/>
</dbReference>
<dbReference type="InterPro" id="IPR015424">
    <property type="entry name" value="PyrdxlP-dep_Trfase"/>
</dbReference>
<evidence type="ECO:0000313" key="4">
    <source>
        <dbReference type="Proteomes" id="UP001597508"/>
    </source>
</evidence>
<keyword evidence="3" id="KW-0032">Aminotransferase</keyword>
<dbReference type="CDD" id="cd00616">
    <property type="entry name" value="AHBA_syn"/>
    <property type="match status" value="1"/>
</dbReference>
<dbReference type="Gene3D" id="3.40.640.10">
    <property type="entry name" value="Type I PLP-dependent aspartate aminotransferase-like (Major domain)"/>
    <property type="match status" value="1"/>
</dbReference>
<keyword evidence="3" id="KW-0808">Transferase</keyword>
<accession>A0ABW5LXM8</accession>
<dbReference type="RefSeq" id="WP_379666796.1">
    <property type="nucleotide sequence ID" value="NZ_JBHULH010000008.1"/>
</dbReference>
<protein>
    <submittedName>
        <fullName evidence="3">DegT/DnrJ/EryC1/StrS family aminotransferase</fullName>
    </submittedName>
</protein>
<keyword evidence="4" id="KW-1185">Reference proteome</keyword>
<dbReference type="PANTHER" id="PTHR30244:SF34">
    <property type="entry name" value="DTDP-4-AMINO-4,6-DIDEOXYGALACTOSE TRANSAMINASE"/>
    <property type="match status" value="1"/>
</dbReference>
<dbReference type="Pfam" id="PF01041">
    <property type="entry name" value="DegT_DnrJ_EryC1"/>
    <property type="match status" value="1"/>
</dbReference>
<reference evidence="4" key="1">
    <citation type="journal article" date="2019" name="Int. J. Syst. Evol. Microbiol.">
        <title>The Global Catalogue of Microorganisms (GCM) 10K type strain sequencing project: providing services to taxonomists for standard genome sequencing and annotation.</title>
        <authorList>
            <consortium name="The Broad Institute Genomics Platform"/>
            <consortium name="The Broad Institute Genome Sequencing Center for Infectious Disease"/>
            <person name="Wu L."/>
            <person name="Ma J."/>
        </authorList>
    </citation>
    <scope>NUCLEOTIDE SEQUENCE [LARGE SCALE GENOMIC DNA]</scope>
    <source>
        <strain evidence="4">KCTC 52127</strain>
    </source>
</reference>
<dbReference type="InterPro" id="IPR015422">
    <property type="entry name" value="PyrdxlP-dep_Trfase_small"/>
</dbReference>
<sequence>MIPIYKPYLEGNETKYVNDCLESTWISSRGSYIEKFEKAVRDFVGCKYTSSCSNGTTALDLAFKALEIGEGDEVITTNFTYVASTNVILANGAKPIFVDIETETWNINPDLIESKITPNTKAIIIANIYGVLPNLKKINEICSKYNLYLIEDAAESLGAEYDGVKSGNIGTISTFSFFGNKTITTGEGGMVLTNDESLYDKIEVLKNQGNSRTQKYYHDMLGFNYRMTNIQAAIGLAQMEQIDKILEIKANIYNYYLKNLGSDIIYQKTLKNSTSSFWIVTALFESVEIKEKLIKELEKNNIETRPLFFPIDELPFYEKAEGEFISKDIYNRGICLPSFPGLKMDELDKIIQIIKKCIYG</sequence>
<dbReference type="PIRSF" id="PIRSF000390">
    <property type="entry name" value="PLP_StrS"/>
    <property type="match status" value="1"/>
</dbReference>